<dbReference type="PANTHER" id="PTHR43072:SF23">
    <property type="entry name" value="UPF0039 PROTEIN C11D3.02C"/>
    <property type="match status" value="1"/>
</dbReference>
<dbReference type="PROSITE" id="PS51186">
    <property type="entry name" value="GNAT"/>
    <property type="match status" value="1"/>
</dbReference>
<gene>
    <name evidence="4" type="ORF">FD47_GL002463</name>
</gene>
<dbReference type="SUPFAM" id="SSF55729">
    <property type="entry name" value="Acyl-CoA N-acyltransferases (Nat)"/>
    <property type="match status" value="1"/>
</dbReference>
<dbReference type="Gene3D" id="3.40.630.30">
    <property type="match status" value="1"/>
</dbReference>
<dbReference type="PANTHER" id="PTHR43072">
    <property type="entry name" value="N-ACETYLTRANSFERASE"/>
    <property type="match status" value="1"/>
</dbReference>
<evidence type="ECO:0000256" key="1">
    <source>
        <dbReference type="ARBA" id="ARBA00022679"/>
    </source>
</evidence>
<dbReference type="Proteomes" id="UP000051010">
    <property type="component" value="Unassembled WGS sequence"/>
</dbReference>
<sequence length="166" mass="19096">MAKIQIAEPKDADLIYRHMMTVSGQTNNLSYSQRDIRKYLDEIKISDKMKDPDTAVFFVAFEKGEIVGLAELSRRPLPRYEYRADLMVSVDQDYWSQGIGSQLMRKVITWAKKNWQVHGLYLDVISGNLHAIDLYKKFGFKIVGDIPLLMTISGQDVAGKLMYKEI</sequence>
<accession>A0A0R1YFV2</accession>
<protein>
    <submittedName>
        <fullName evidence="4">Acetyltransferase, GNAT family</fullName>
    </submittedName>
</protein>
<evidence type="ECO:0000313" key="5">
    <source>
        <dbReference type="Proteomes" id="UP000051010"/>
    </source>
</evidence>
<dbReference type="InterPro" id="IPR016181">
    <property type="entry name" value="Acyl_CoA_acyltransferase"/>
</dbReference>
<organism evidence="4 5">
    <name type="scientific">Lentilactobacillus parafarraginis DSM 18390 = JCM 14109</name>
    <dbReference type="NCBI Taxonomy" id="1423786"/>
    <lineage>
        <taxon>Bacteria</taxon>
        <taxon>Bacillati</taxon>
        <taxon>Bacillota</taxon>
        <taxon>Bacilli</taxon>
        <taxon>Lactobacillales</taxon>
        <taxon>Lactobacillaceae</taxon>
        <taxon>Lentilactobacillus</taxon>
    </lineage>
</organism>
<dbReference type="AlphaFoldDB" id="A0A0R1YFV2"/>
<keyword evidence="2" id="KW-0012">Acyltransferase</keyword>
<proteinExistence type="predicted"/>
<dbReference type="Pfam" id="PF00583">
    <property type="entry name" value="Acetyltransf_1"/>
    <property type="match status" value="1"/>
</dbReference>
<dbReference type="RefSeq" id="WP_008215069.1">
    <property type="nucleotide sequence ID" value="NZ_AZFZ01000061.1"/>
</dbReference>
<keyword evidence="1 4" id="KW-0808">Transferase</keyword>
<evidence type="ECO:0000313" key="4">
    <source>
        <dbReference type="EMBL" id="KRM41376.1"/>
    </source>
</evidence>
<comment type="caution">
    <text evidence="4">The sequence shown here is derived from an EMBL/GenBank/DDBJ whole genome shotgun (WGS) entry which is preliminary data.</text>
</comment>
<dbReference type="GO" id="GO:0016747">
    <property type="term" value="F:acyltransferase activity, transferring groups other than amino-acyl groups"/>
    <property type="evidence" value="ECO:0007669"/>
    <property type="project" value="InterPro"/>
</dbReference>
<name>A0A0R1YFV2_9LACO</name>
<dbReference type="InterPro" id="IPR000182">
    <property type="entry name" value="GNAT_dom"/>
</dbReference>
<evidence type="ECO:0000256" key="2">
    <source>
        <dbReference type="ARBA" id="ARBA00023315"/>
    </source>
</evidence>
<reference evidence="4 5" key="1">
    <citation type="journal article" date="2015" name="Genome Announc.">
        <title>Expanding the biotechnology potential of lactobacilli through comparative genomics of 213 strains and associated genera.</title>
        <authorList>
            <person name="Sun Z."/>
            <person name="Harris H.M."/>
            <person name="McCann A."/>
            <person name="Guo C."/>
            <person name="Argimon S."/>
            <person name="Zhang W."/>
            <person name="Yang X."/>
            <person name="Jeffery I.B."/>
            <person name="Cooney J.C."/>
            <person name="Kagawa T.F."/>
            <person name="Liu W."/>
            <person name="Song Y."/>
            <person name="Salvetti E."/>
            <person name="Wrobel A."/>
            <person name="Rasinkangas P."/>
            <person name="Parkhill J."/>
            <person name="Rea M.C."/>
            <person name="O'Sullivan O."/>
            <person name="Ritari J."/>
            <person name="Douillard F.P."/>
            <person name="Paul Ross R."/>
            <person name="Yang R."/>
            <person name="Briner A.E."/>
            <person name="Felis G.E."/>
            <person name="de Vos W.M."/>
            <person name="Barrangou R."/>
            <person name="Klaenhammer T.R."/>
            <person name="Caufield P.W."/>
            <person name="Cui Y."/>
            <person name="Zhang H."/>
            <person name="O'Toole P.W."/>
        </authorList>
    </citation>
    <scope>NUCLEOTIDE SEQUENCE [LARGE SCALE GENOMIC DNA]</scope>
    <source>
        <strain evidence="4 5">DSM 18390</strain>
    </source>
</reference>
<feature type="domain" description="N-acetyltransferase" evidence="3">
    <location>
        <begin position="2"/>
        <end position="166"/>
    </location>
</feature>
<dbReference type="PATRIC" id="fig|1423786.4.peg.2580"/>
<dbReference type="CDD" id="cd04301">
    <property type="entry name" value="NAT_SF"/>
    <property type="match status" value="1"/>
</dbReference>
<evidence type="ECO:0000259" key="3">
    <source>
        <dbReference type="PROSITE" id="PS51186"/>
    </source>
</evidence>
<dbReference type="EMBL" id="AZFZ01000061">
    <property type="protein sequence ID" value="KRM41376.1"/>
    <property type="molecule type" value="Genomic_DNA"/>
</dbReference>